<reference evidence="2 3" key="2">
    <citation type="journal article" date="2021" name="Genomics">
        <title>High-quality reference genome for Clonorchis sinensis.</title>
        <authorList>
            <person name="Young N.D."/>
            <person name="Stroehlein A.J."/>
            <person name="Kinkar L."/>
            <person name="Wang T."/>
            <person name="Sohn W.M."/>
            <person name="Chang B.C.H."/>
            <person name="Kaur P."/>
            <person name="Weisz D."/>
            <person name="Dudchenko O."/>
            <person name="Aiden E.L."/>
            <person name="Korhonen P.K."/>
            <person name="Gasser R.B."/>
        </authorList>
    </citation>
    <scope>NUCLEOTIDE SEQUENCE [LARGE SCALE GENOMIC DNA]</scope>
    <source>
        <strain evidence="2">Cs-k2</strain>
    </source>
</reference>
<dbReference type="AlphaFoldDB" id="A0A3R7FMY9"/>
<dbReference type="PANTHER" id="PTHR15885">
    <property type="entry name" value="COILED-COIL DOMAIN-CONTAINING PROTEIN 174"/>
    <property type="match status" value="1"/>
</dbReference>
<protein>
    <submittedName>
        <fullName evidence="2">Coiled-coil domain-containing protein 174</fullName>
    </submittedName>
</protein>
<comment type="caution">
    <text evidence="2">The sequence shown here is derived from an EMBL/GenBank/DDBJ whole genome shotgun (WGS) entry which is preliminary data.</text>
</comment>
<dbReference type="PANTHER" id="PTHR15885:SF1">
    <property type="entry name" value="COILED-COIL DOMAIN-CONTAINING PROTEIN 174"/>
    <property type="match status" value="1"/>
</dbReference>
<feature type="region of interest" description="Disordered" evidence="1">
    <location>
        <begin position="345"/>
        <end position="381"/>
    </location>
</feature>
<sequence>MTNGGPSHAHNRARCSLPLIGFGCCRGMHAIPPLQYHSSKHPMPQRFPVTGRSWWKTHGCSGWSWYRMRVSSLLIMSTCGLCATELLVREWECAQSIPTNTHIWFKDASAILGGVPATVTESLIPGWSMIRGLTVSRWLKWLEREFTDRKVRGSNPTSVSRLSLSRLGHSGSIPALVLPSGGVTARHRKGQCTNLQGWVAFANFRCLWRQSGVSMNLKGLVYQATVPAVLLCGCETWPIRAAELRRLHVFDSRCRNHSSCGLGHPGSIPAPVLPSGDMKVTHRKGATAERTMSFTSKHHIEVSSVALVDLKAEISRRQIEIKQNAKKLPEGCSVLKASSIGTSAEKHTIWRKRKEPPSLANTSAPTASSDSPEDSAELERSRRALEAKAKLYEALKQAARSGTMSYSKKRLSSEDEDLLVDFEQKAIEESRICRSPSPARSVGSNSSEEPDDCDTAYRATHSDEEWVEYTDDRGIKRMCMRKDQEPPLRPDGPLTYAHLREGEIREHGVGFYAFSKDAEQREAEIARLRELHRATEEGRARAEAIRAKRDARMGQRLARLRARKGLPDVATAAAQCLAEVSAPPTPLPLSSDAQSDIRLSSEDLDVASMLRRLRDEAERRASLNNPVVPEPVRDTPTNLADIMAARSSHAAGSREWDRGKSMISAQRYIQEERVKRIPEFAPPSFY</sequence>
<feature type="region of interest" description="Disordered" evidence="1">
    <location>
        <begin position="433"/>
        <end position="454"/>
    </location>
</feature>
<organism evidence="2 3">
    <name type="scientific">Clonorchis sinensis</name>
    <name type="common">Chinese liver fluke</name>
    <dbReference type="NCBI Taxonomy" id="79923"/>
    <lineage>
        <taxon>Eukaryota</taxon>
        <taxon>Metazoa</taxon>
        <taxon>Spiralia</taxon>
        <taxon>Lophotrochozoa</taxon>
        <taxon>Platyhelminthes</taxon>
        <taxon>Trematoda</taxon>
        <taxon>Digenea</taxon>
        <taxon>Opisthorchiida</taxon>
        <taxon>Opisthorchiata</taxon>
        <taxon>Opisthorchiidae</taxon>
        <taxon>Clonorchis</taxon>
    </lineage>
</organism>
<feature type="compositionally biased region" description="Polar residues" evidence="1">
    <location>
        <begin position="359"/>
        <end position="370"/>
    </location>
</feature>
<dbReference type="OrthoDB" id="333551at2759"/>
<dbReference type="STRING" id="79923.A0A3R7FMY9"/>
<reference evidence="2 3" key="1">
    <citation type="journal article" date="2018" name="Biotechnol. Adv.">
        <title>Improved genomic resources and new bioinformatic workflow for the carcinogenic parasite Clonorchis sinensis: Biotechnological implications.</title>
        <authorList>
            <person name="Wang D."/>
            <person name="Korhonen P.K."/>
            <person name="Gasser R.B."/>
            <person name="Young N.D."/>
        </authorList>
    </citation>
    <scope>NUCLEOTIDE SEQUENCE [LARGE SCALE GENOMIC DNA]</scope>
    <source>
        <strain evidence="2">Cs-k2</strain>
    </source>
</reference>
<gene>
    <name evidence="2" type="ORF">CSKR_106437</name>
</gene>
<accession>A0A3R7FMY9</accession>
<dbReference type="GO" id="GO:0005634">
    <property type="term" value="C:nucleus"/>
    <property type="evidence" value="ECO:0007669"/>
    <property type="project" value="TreeGrafter"/>
</dbReference>
<evidence type="ECO:0000313" key="2">
    <source>
        <dbReference type="EMBL" id="KAG5455257.1"/>
    </source>
</evidence>
<dbReference type="InParanoid" id="A0A3R7FMY9"/>
<dbReference type="EMBL" id="NIRI02000005">
    <property type="protein sequence ID" value="KAG5455257.1"/>
    <property type="molecule type" value="Genomic_DNA"/>
</dbReference>
<keyword evidence="3" id="KW-1185">Reference proteome</keyword>
<dbReference type="FunCoup" id="A0A3R7FMY9">
    <property type="interactions" value="588"/>
</dbReference>
<evidence type="ECO:0000313" key="3">
    <source>
        <dbReference type="Proteomes" id="UP000286415"/>
    </source>
</evidence>
<proteinExistence type="predicted"/>
<evidence type="ECO:0000256" key="1">
    <source>
        <dbReference type="SAM" id="MobiDB-lite"/>
    </source>
</evidence>
<name>A0A3R7FMY9_CLOSI</name>
<dbReference type="Pfam" id="PF13300">
    <property type="entry name" value="DUF4078"/>
    <property type="match status" value="1"/>
</dbReference>
<dbReference type="Proteomes" id="UP000286415">
    <property type="component" value="Unassembled WGS sequence"/>
</dbReference>
<dbReference type="InterPro" id="IPR025066">
    <property type="entry name" value="CCDC174-like"/>
</dbReference>